<proteinExistence type="predicted"/>
<organism evidence="1 2">
    <name type="scientific">Arthrobacter livingstonensis</name>
    <dbReference type="NCBI Taxonomy" id="670078"/>
    <lineage>
        <taxon>Bacteria</taxon>
        <taxon>Bacillati</taxon>
        <taxon>Actinomycetota</taxon>
        <taxon>Actinomycetes</taxon>
        <taxon>Micrococcales</taxon>
        <taxon>Micrococcaceae</taxon>
        <taxon>Arthrobacter</taxon>
    </lineage>
</organism>
<dbReference type="Proteomes" id="UP000247832">
    <property type="component" value="Unassembled WGS sequence"/>
</dbReference>
<comment type="caution">
    <text evidence="1">The sequence shown here is derived from an EMBL/GenBank/DDBJ whole genome shotgun (WGS) entry which is preliminary data.</text>
</comment>
<sequence>MPKIVHPEGPAWTADVEAATGAFGNRGHNEIIRYLNDHGPVRRGDIVEAVSASEASVAKHLLVLEDSGVIIVDTIRGQRHGRAPRYSVDLNRVDELVEALRDYLLNR</sequence>
<gene>
    <name evidence="1" type="ORF">CVV68_16880</name>
</gene>
<dbReference type="OrthoDB" id="4950756at2"/>
<accession>A0A2V5LS05</accession>
<dbReference type="InterPro" id="IPR036390">
    <property type="entry name" value="WH_DNA-bd_sf"/>
</dbReference>
<name>A0A2V5LS05_9MICC</name>
<dbReference type="RefSeq" id="WP_110502171.1">
    <property type="nucleotide sequence ID" value="NZ_QJVD01000021.1"/>
</dbReference>
<reference evidence="1 2" key="1">
    <citation type="submission" date="2018-05" db="EMBL/GenBank/DDBJ databases">
        <title>Genetic diversity of glacier-inhabiting Cryobacterium bacteria in China and description of Cryobacterium mengkeensis sp. nov. and Arthrobacter glacialis sp. nov.</title>
        <authorList>
            <person name="Liu Q."/>
            <person name="Xin Y.-H."/>
        </authorList>
    </citation>
    <scope>NUCLEOTIDE SEQUENCE [LARGE SCALE GENOMIC DNA]</scope>
    <source>
        <strain evidence="1 2">LI2</strain>
    </source>
</reference>
<dbReference type="CDD" id="cd00090">
    <property type="entry name" value="HTH_ARSR"/>
    <property type="match status" value="1"/>
</dbReference>
<protein>
    <submittedName>
        <fullName evidence="1">Uncharacterized protein</fullName>
    </submittedName>
</protein>
<dbReference type="InterPro" id="IPR011991">
    <property type="entry name" value="ArsR-like_HTH"/>
</dbReference>
<dbReference type="InterPro" id="IPR036388">
    <property type="entry name" value="WH-like_DNA-bd_sf"/>
</dbReference>
<keyword evidence="2" id="KW-1185">Reference proteome</keyword>
<dbReference type="Gene3D" id="1.10.10.10">
    <property type="entry name" value="Winged helix-like DNA-binding domain superfamily/Winged helix DNA-binding domain"/>
    <property type="match status" value="1"/>
</dbReference>
<evidence type="ECO:0000313" key="1">
    <source>
        <dbReference type="EMBL" id="PYI65717.1"/>
    </source>
</evidence>
<evidence type="ECO:0000313" key="2">
    <source>
        <dbReference type="Proteomes" id="UP000247832"/>
    </source>
</evidence>
<dbReference type="SUPFAM" id="SSF46785">
    <property type="entry name" value="Winged helix' DNA-binding domain"/>
    <property type="match status" value="1"/>
</dbReference>
<dbReference type="EMBL" id="QJVD01000021">
    <property type="protein sequence ID" value="PYI65717.1"/>
    <property type="molecule type" value="Genomic_DNA"/>
</dbReference>
<dbReference type="AlphaFoldDB" id="A0A2V5LS05"/>